<dbReference type="GO" id="GO:0005524">
    <property type="term" value="F:ATP binding"/>
    <property type="evidence" value="ECO:0007669"/>
    <property type="project" value="UniProtKB-UniRule"/>
</dbReference>
<feature type="domain" description="ATP-grasp" evidence="2">
    <location>
        <begin position="110"/>
        <end position="288"/>
    </location>
</feature>
<reference evidence="3" key="1">
    <citation type="submission" date="2018-07" db="EMBL/GenBank/DDBJ databases">
        <authorList>
            <consortium name="Genoscope - CEA"/>
            <person name="William W."/>
        </authorList>
    </citation>
    <scope>NUCLEOTIDE SEQUENCE</scope>
    <source>
        <strain evidence="3">IK1</strain>
    </source>
</reference>
<dbReference type="AlphaFoldDB" id="A0A653A9I9"/>
<dbReference type="InterPro" id="IPR011761">
    <property type="entry name" value="ATP-grasp"/>
</dbReference>
<keyword evidence="1" id="KW-0547">Nucleotide-binding</keyword>
<dbReference type="GO" id="GO:0046872">
    <property type="term" value="F:metal ion binding"/>
    <property type="evidence" value="ECO:0007669"/>
    <property type="project" value="InterPro"/>
</dbReference>
<evidence type="ECO:0000256" key="1">
    <source>
        <dbReference type="PROSITE-ProRule" id="PRU00409"/>
    </source>
</evidence>
<accession>A0A653A9I9</accession>
<organism evidence="3">
    <name type="scientific">uncultured Paludibacter sp</name>
    <dbReference type="NCBI Taxonomy" id="497635"/>
    <lineage>
        <taxon>Bacteria</taxon>
        <taxon>Pseudomonadati</taxon>
        <taxon>Bacteroidota</taxon>
        <taxon>Bacteroidia</taxon>
        <taxon>Bacteroidales</taxon>
        <taxon>Paludibacteraceae</taxon>
        <taxon>Paludibacter</taxon>
        <taxon>environmental samples</taxon>
    </lineage>
</organism>
<gene>
    <name evidence="3" type="ORF">TRIP_D260012</name>
</gene>
<dbReference type="Gene3D" id="3.30.470.20">
    <property type="entry name" value="ATP-grasp fold, B domain"/>
    <property type="match status" value="1"/>
</dbReference>
<name>A0A653A9I9_9BACT</name>
<evidence type="ECO:0000259" key="2">
    <source>
        <dbReference type="PROSITE" id="PS50975"/>
    </source>
</evidence>
<protein>
    <recommendedName>
        <fullName evidence="2">ATP-grasp domain-containing protein</fullName>
    </recommendedName>
</protein>
<dbReference type="Gene3D" id="3.40.50.20">
    <property type="match status" value="1"/>
</dbReference>
<dbReference type="InterPro" id="IPR003806">
    <property type="entry name" value="ATP-grasp_PylC-type"/>
</dbReference>
<dbReference type="SUPFAM" id="SSF56059">
    <property type="entry name" value="Glutathione synthetase ATP-binding domain-like"/>
    <property type="match status" value="1"/>
</dbReference>
<dbReference type="PROSITE" id="PS50975">
    <property type="entry name" value="ATP_GRASP"/>
    <property type="match status" value="1"/>
</dbReference>
<dbReference type="EMBL" id="UPXZ01000019">
    <property type="protein sequence ID" value="VBB44598.1"/>
    <property type="molecule type" value="Genomic_DNA"/>
</dbReference>
<evidence type="ECO:0000313" key="3">
    <source>
        <dbReference type="EMBL" id="VBB44598.1"/>
    </source>
</evidence>
<sequence length="360" mass="42247">MFNILIGEISSNKGVVIAKYIKKYYNDVKIFSYDNLKYTKRIHTRYSDKHIVILDSDINSYLDKICNLISEFNIDLFLPVHSDYIGEIIKRKKKYGKSLNYLGCYEDYENLHIKSKLQKIAEELCINVPKEYLNIDDAVIPFVGKPVNKSSSKGVIYCKTIKNFHKYKNRSFSNYIFQEFIEGIGCGYSVYAINGKIQAEYAHKRLIEFPYSGGSSIYRKSIEGKEMKQVAQMILSKIKWTGFVMFEFKYTKDKKFILIETNPRIWGSINQGLMNGSDFFSSLIPNDLKKITPQLEESIYTYMSPQIYYSFFQCIINLDFKKIRYFFENKYSNSPDVSLKDDFKGYLSIILRSFYRKKNG</sequence>
<keyword evidence="1" id="KW-0067">ATP-binding</keyword>
<dbReference type="Pfam" id="PF02655">
    <property type="entry name" value="ATP-grasp_3"/>
    <property type="match status" value="1"/>
</dbReference>
<proteinExistence type="predicted"/>